<dbReference type="PANTHER" id="PTHR11289">
    <property type="entry name" value="BREAST CANCER TYPE 2 SUSCEPTIBILITY PROTEIN BRCA2"/>
    <property type="match status" value="1"/>
</dbReference>
<dbReference type="Pfam" id="PF09169">
    <property type="entry name" value="BRCA-2_helical"/>
    <property type="match status" value="1"/>
</dbReference>
<dbReference type="InterPro" id="IPR015525">
    <property type="entry name" value="BRCA2"/>
</dbReference>
<dbReference type="InterPro" id="IPR036315">
    <property type="entry name" value="BRCA2_hlx_sf"/>
</dbReference>
<feature type="region of interest" description="Disordered" evidence="1">
    <location>
        <begin position="62"/>
        <end position="81"/>
    </location>
</feature>
<dbReference type="InterPro" id="IPR015252">
    <property type="entry name" value="BRCA2_hlx"/>
</dbReference>
<accession>A0A7S1BKW6</accession>
<gene>
    <name evidence="4" type="ORF">CHYS00102_LOCUS17668</name>
</gene>
<dbReference type="SUPFAM" id="SSF50249">
    <property type="entry name" value="Nucleic acid-binding proteins"/>
    <property type="match status" value="2"/>
</dbReference>
<sequence>MTLKCKNSYESCDNISYKKVDKRSKTTMTKNHHRAVFTSSGTHTEIKVSEETLSKVNKLLNNARQKNSNNNSSNIETQSRLHTNAGDKKLDNIPNSGMTHHLNSRAVFLCAGTNAEIKVWEESLSKTDEFVNTLRQNNDSINSNSMGIQSSPTIREKMVNNANDAKPHLAALSEDSLKANTKGFTENLTVTQNNAETLSCIVPTFPAVFRTAGSNMKIHVSQEIQSRANVLLQPTGHDVCSNVQGILSEEMVPMRQKEVYNTLSETSDNVDDTAAYSSVGITDDRGQEREALPTQAIFSPKVTNATSGVLHKKYLNPLSPNPKVVASGAGSGMEAQKFFDSGLNLTQNENDGTKFTPICSKTATSLNLSRGDPGVPIQMQRQESAQQEICAEKITAEFSLKRKDCMRKVKVANPQKRVIVEKNMLPNGRVIDGDILPLTFTSAGTDSDIHMSKNYLFKTERDMGERGSVQKPSCIDQSDDGNILSKGPLQEKLITSGNKSVTEVSEETVGMVEQLLTSGRGTDIMVTMERKDALQSSHIDLSCQDAYANTQSHNTIHVSKKSFNNVNNLLHQPKQKIGKVVQEVLKETAYVAKNLQWKNLGAAHSNSLYNSRSHEHTNMSMLGTERYENEEMLKNTVLKNQTAKDKTAEPGNGTYHLLLTSSSTARNGKEITVSEDRMTEALNFMTHPASKMVECNKIMQPHTLESIDQKIKRHWDTPLRLQATFSTAGSCKEILVPEESLSKANDFMMSADKIVNCNNVMPHYSPKNAESQFIAPHNMLPKTHIAQSRDGRSLFQTTFSTAGTGKVFTVSEDSMLQANNFMISEEKIAHGNATILSHTLKSSEMQLKSPQSPFSRVQNSKPKDVKNIPQALFSTFGNGKKIMVPKDNLSKANKFMMGTETVVEYTMDKPLHILKNVDSQSKTPQVTESRTQNVANRYAKEALAASFPTAGSVKEITVSKNMTSNVNDSIMIAGEMVEWNGATPSHTLKSAEAQLTTTQNTNNEQHRNGKGLLQASFPTAGCGKEISVIDSNTCEANNFTKRSDEIIECNSFLPSHTLNSAGIQSKTISNTFPRMYSTQTSDEKDFAQASFSTAGSGKEIIVSEYSMPKANNIFMGAGKIVECKNSMVSHTLKNDIMQVRTPQNAFPQTQHAQPRNRNDLLQASLSTADNGNELVKMGDCISNTKNLMINADNCSKDLGVLKKQSLEDVLKDVPVKALFAADNTASEFRLCMPKDDDFQKKEKRSTETITRFPALKDNNAFVASSQQILVSAQKLPKNANYHLFTPQPQYRSSMNSAVLKQGTRMTSSSCIKNPYRRNTTAVGMESSVKCVNFVTPAAAEQLQHVSGTNSRRKIPSEALERPEAIQNCNSCVVTPHKALNFSQENVSSCKAKKMSDNGSFESTPRALLYGDKLSPSYHAIKKRQLWTLQDLVDEFGSLNESYKICQSSGVSSITSKVTSCNAFKLYFSSLGTPSYFLTHSTPSEIFEGSIGINDFYRILIEQGADQHLLTQMWVKNHYRWIIWKLACTERRYPIFAGVCLTTDNVTRQLMRRHDVELKKNVRPPLRKILNRDITSRRLVVFVVSQIFPNSSNTGAISASKALPQQTLQKVELTDGWYAVMAILDETLSSFVMQEKIIVGTKLTVCNAILEGAENGIDPLDAKYSSHPNKSCVALKLCVNSTKRARWDARLGFRRTTMFEMKVPSIYPGGGQIALIKLVIHRLFPILFYEFSEDGSSSRILTEYENEQIKRDLELKRDKLIELAVECAEKNCAIEADEEAPLLWKTMIKSADEVDFCESLDVSDKKVVDKWRNDRMDIIRKLQRKYVDDALQKHPSNLRRVKSFVKMVVGSFIKNGIESNVTKRHQATLTIWDITEEQYQILGEGKVIQFKNLSVKASLHDSVIQLQGTNKTSFLEISGVPPQTMHHSGYKARVFKPVETIVNMSKGCVQAQSIAFDCVGLIVRVDKIATASEIQSSASKCSSIVLHVYFTDQTGGIVRLQREFLDPALVYQWKLTSGGNGNMGTICAFQNLYILPYDDVENCAVAAWDNCSLCFPQGRPFTNKFVPTKNDEMEKLHLWFQLEQNRKIVLRSKYMLESGAILPVTQGVGSVLGVQVIAMGHVLNVKQVDGLENNFLMNIDCMECVLTAKFSFSLLDVFRSLLEDVQKNVNIEVCDTLNDVAMKLGDALRKSGLLLHFQLEREKQFNDYNNAKNNIHFKIVNVRCVRSEALLWLFLH</sequence>
<dbReference type="PANTHER" id="PTHR11289:SF0">
    <property type="entry name" value="BREAST CANCER TYPE 2 SUSCEPTIBILITY PROTEIN"/>
    <property type="match status" value="1"/>
</dbReference>
<dbReference type="GO" id="GO:0000724">
    <property type="term" value="P:double-strand break repair via homologous recombination"/>
    <property type="evidence" value="ECO:0007669"/>
    <property type="project" value="InterPro"/>
</dbReference>
<organism evidence="4">
    <name type="scientific">Corethron hystrix</name>
    <dbReference type="NCBI Taxonomy" id="216773"/>
    <lineage>
        <taxon>Eukaryota</taxon>
        <taxon>Sar</taxon>
        <taxon>Stramenopiles</taxon>
        <taxon>Ochrophyta</taxon>
        <taxon>Bacillariophyta</taxon>
        <taxon>Coscinodiscophyceae</taxon>
        <taxon>Corethrophycidae</taxon>
        <taxon>Corethrales</taxon>
        <taxon>Corethraceae</taxon>
        <taxon>Corethron</taxon>
    </lineage>
</organism>
<evidence type="ECO:0008006" key="5">
    <source>
        <dbReference type="Google" id="ProtNLM"/>
    </source>
</evidence>
<evidence type="ECO:0000313" key="4">
    <source>
        <dbReference type="EMBL" id="CAD8890463.1"/>
    </source>
</evidence>
<proteinExistence type="predicted"/>
<name>A0A7S1BKW6_9STRA</name>
<dbReference type="InterPro" id="IPR015187">
    <property type="entry name" value="BRCA2_OB_1"/>
</dbReference>
<evidence type="ECO:0000259" key="3">
    <source>
        <dbReference type="Pfam" id="PF09169"/>
    </source>
</evidence>
<dbReference type="InterPro" id="IPR012340">
    <property type="entry name" value="NA-bd_OB-fold"/>
</dbReference>
<feature type="domain" description="BRCA2 OB1" evidence="2">
    <location>
        <begin position="1563"/>
        <end position="1693"/>
    </location>
</feature>
<dbReference type="EMBL" id="HBFR01024660">
    <property type="protein sequence ID" value="CAD8890463.1"/>
    <property type="molecule type" value="Transcribed_RNA"/>
</dbReference>
<dbReference type="GO" id="GO:0006355">
    <property type="term" value="P:regulation of DNA-templated transcription"/>
    <property type="evidence" value="ECO:0007669"/>
    <property type="project" value="TreeGrafter"/>
</dbReference>
<evidence type="ECO:0000256" key="1">
    <source>
        <dbReference type="SAM" id="MobiDB-lite"/>
    </source>
</evidence>
<dbReference type="SUPFAM" id="SSF81872">
    <property type="entry name" value="BRCA2 helical domain"/>
    <property type="match status" value="1"/>
</dbReference>
<reference evidence="4" key="1">
    <citation type="submission" date="2021-01" db="EMBL/GenBank/DDBJ databases">
        <authorList>
            <person name="Corre E."/>
            <person name="Pelletier E."/>
            <person name="Niang G."/>
            <person name="Scheremetjew M."/>
            <person name="Finn R."/>
            <person name="Kale V."/>
            <person name="Holt S."/>
            <person name="Cochrane G."/>
            <person name="Meng A."/>
            <person name="Brown T."/>
            <person name="Cohen L."/>
        </authorList>
    </citation>
    <scope>NUCLEOTIDE SEQUENCE</scope>
    <source>
        <strain evidence="4">308</strain>
    </source>
</reference>
<feature type="domain" description="Breast cancer type 2 susceptibility protein helical" evidence="3">
    <location>
        <begin position="1487"/>
        <end position="1559"/>
    </location>
</feature>
<protein>
    <recommendedName>
        <fullName evidence="5">Tower domain-containing protein</fullName>
    </recommendedName>
</protein>
<dbReference type="Gene3D" id="2.40.50.140">
    <property type="entry name" value="Nucleic acid-binding proteins"/>
    <property type="match status" value="2"/>
</dbReference>
<evidence type="ECO:0000259" key="2">
    <source>
        <dbReference type="Pfam" id="PF09103"/>
    </source>
</evidence>
<dbReference type="Pfam" id="PF09103">
    <property type="entry name" value="BRCA-2_OB1"/>
    <property type="match status" value="1"/>
</dbReference>